<dbReference type="Proteomes" id="UP000075238">
    <property type="component" value="Chromosome 1"/>
</dbReference>
<evidence type="ECO:0000313" key="2">
    <source>
        <dbReference type="Proteomes" id="UP000075238"/>
    </source>
</evidence>
<evidence type="ECO:0000313" key="1">
    <source>
        <dbReference type="EMBL" id="AMR78462.1"/>
    </source>
</evidence>
<name>A0A142JK50_9BURK</name>
<dbReference type="AlphaFoldDB" id="A0A142JK50"/>
<gene>
    <name evidence="1" type="ORF">A2G96_12345</name>
</gene>
<protein>
    <recommendedName>
        <fullName evidence="3">Ribosomal protein S3AE</fullName>
    </recommendedName>
</protein>
<dbReference type="OrthoDB" id="6120755at2"/>
<organism evidence="1 2">
    <name type="scientific">Cupriavidus nantongensis</name>
    <dbReference type="NCBI Taxonomy" id="1796606"/>
    <lineage>
        <taxon>Bacteria</taxon>
        <taxon>Pseudomonadati</taxon>
        <taxon>Pseudomonadota</taxon>
        <taxon>Betaproteobacteria</taxon>
        <taxon>Burkholderiales</taxon>
        <taxon>Burkholderiaceae</taxon>
        <taxon>Cupriavidus</taxon>
    </lineage>
</organism>
<accession>A0A142JK50</accession>
<evidence type="ECO:0008006" key="3">
    <source>
        <dbReference type="Google" id="ProtNLM"/>
    </source>
</evidence>
<proteinExistence type="predicted"/>
<sequence length="133" mass="14609">MNAPFPLRTECPPGACICGREALLSDPDADLRVLRLTRAEEKRLVERLENLTSLAELQRMEGLMQAQLGIVLSITPSARGVRTVRGISIQVLEQPGLCRKIRQSIPSAIRRSMEAHPEIAYAIVDAHDLLGGT</sequence>
<dbReference type="EMBL" id="CP014844">
    <property type="protein sequence ID" value="AMR78462.1"/>
    <property type="molecule type" value="Genomic_DNA"/>
</dbReference>
<keyword evidence="2" id="KW-1185">Reference proteome</keyword>
<reference evidence="1 2" key="1">
    <citation type="submission" date="2016-03" db="EMBL/GenBank/DDBJ databases">
        <title>Complete genome sequence of a novel chlorpyrifos degrading bacterium, Cupriavidus nantongensis sp. X1.</title>
        <authorList>
            <person name="Fang L."/>
        </authorList>
    </citation>
    <scope>NUCLEOTIDE SEQUENCE [LARGE SCALE GENOMIC DNA]</scope>
    <source>
        <strain evidence="1 2">X1</strain>
    </source>
</reference>
<dbReference type="KEGG" id="cnan:A2G96_12345"/>
<dbReference type="RefSeq" id="WP_062799553.1">
    <property type="nucleotide sequence ID" value="NZ_CP014844.1"/>
</dbReference>